<dbReference type="InterPro" id="IPR036259">
    <property type="entry name" value="MFS_trans_sf"/>
</dbReference>
<evidence type="ECO:0000259" key="10">
    <source>
        <dbReference type="PROSITE" id="PS51465"/>
    </source>
</evidence>
<evidence type="ECO:0000256" key="1">
    <source>
        <dbReference type="ARBA" id="ARBA00004651"/>
    </source>
</evidence>
<evidence type="ECO:0000256" key="5">
    <source>
        <dbReference type="ARBA" id="ARBA00022989"/>
    </source>
</evidence>
<dbReference type="InterPro" id="IPR036058">
    <property type="entry name" value="Kazal_dom_sf"/>
</dbReference>
<keyword evidence="5 9" id="KW-1133">Transmembrane helix</keyword>
<dbReference type="Gene3D" id="3.30.60.30">
    <property type="match status" value="1"/>
</dbReference>
<feature type="transmembrane region" description="Helical" evidence="9">
    <location>
        <begin position="140"/>
        <end position="160"/>
    </location>
</feature>
<reference evidence="12" key="1">
    <citation type="submission" date="2025-08" db="UniProtKB">
        <authorList>
            <consortium name="RefSeq"/>
        </authorList>
    </citation>
    <scope>IDENTIFICATION</scope>
</reference>
<name>A0ABM0JKC3_APLCA</name>
<feature type="transmembrane region" description="Helical" evidence="9">
    <location>
        <begin position="652"/>
        <end position="672"/>
    </location>
</feature>
<feature type="transmembrane region" description="Helical" evidence="9">
    <location>
        <begin position="166"/>
        <end position="191"/>
    </location>
</feature>
<dbReference type="Pfam" id="PF03137">
    <property type="entry name" value="OATP"/>
    <property type="match status" value="2"/>
</dbReference>
<proteinExistence type="inferred from homology"/>
<dbReference type="PANTHER" id="PTHR11388:SF157">
    <property type="entry name" value="SOLUTE CARRIER ORGANIC ANION TRANSPORTER FAMILY MEMBER 2A1-LIKE"/>
    <property type="match status" value="1"/>
</dbReference>
<dbReference type="Proteomes" id="UP000694888">
    <property type="component" value="Unplaced"/>
</dbReference>
<feature type="compositionally biased region" description="Basic and acidic residues" evidence="8">
    <location>
        <begin position="34"/>
        <end position="77"/>
    </location>
</feature>
<evidence type="ECO:0000256" key="6">
    <source>
        <dbReference type="ARBA" id="ARBA00023136"/>
    </source>
</evidence>
<keyword evidence="4 9" id="KW-0812">Transmembrane</keyword>
<accession>A0ABM0JKC3</accession>
<keyword evidence="11" id="KW-1185">Reference proteome</keyword>
<dbReference type="SUPFAM" id="SSF100895">
    <property type="entry name" value="Kazal-type serine protease inhibitors"/>
    <property type="match status" value="1"/>
</dbReference>
<dbReference type="CDD" id="cd17336">
    <property type="entry name" value="MFS_SLCO_OATP"/>
    <property type="match status" value="1"/>
</dbReference>
<evidence type="ECO:0000256" key="8">
    <source>
        <dbReference type="SAM" id="MobiDB-lite"/>
    </source>
</evidence>
<evidence type="ECO:0000256" key="7">
    <source>
        <dbReference type="ARBA" id="ARBA00023157"/>
    </source>
</evidence>
<dbReference type="SUPFAM" id="SSF103473">
    <property type="entry name" value="MFS general substrate transporter"/>
    <property type="match status" value="1"/>
</dbReference>
<feature type="region of interest" description="Disordered" evidence="8">
    <location>
        <begin position="343"/>
        <end position="383"/>
    </location>
</feature>
<dbReference type="GeneID" id="101852681"/>
<evidence type="ECO:0000313" key="12">
    <source>
        <dbReference type="RefSeq" id="XP_005095738.1"/>
    </source>
</evidence>
<dbReference type="InterPro" id="IPR002350">
    <property type="entry name" value="Kazal_dom"/>
</dbReference>
<feature type="region of interest" description="Disordered" evidence="8">
    <location>
        <begin position="1"/>
        <end position="80"/>
    </location>
</feature>
<dbReference type="RefSeq" id="XP_005095738.1">
    <property type="nucleotide sequence ID" value="XM_005095681.1"/>
</dbReference>
<feature type="transmembrane region" description="Helical" evidence="9">
    <location>
        <begin position="475"/>
        <end position="493"/>
    </location>
</feature>
<feature type="transmembrane region" description="Helical" evidence="9">
    <location>
        <begin position="435"/>
        <end position="455"/>
    </location>
</feature>
<protein>
    <submittedName>
        <fullName evidence="12">Solute carrier organic anion transporter family member 3A1-like</fullName>
    </submittedName>
</protein>
<comment type="subcellular location">
    <subcellularLocation>
        <location evidence="1">Cell membrane</location>
        <topology evidence="1">Multi-pass membrane protein</topology>
    </subcellularLocation>
</comment>
<feature type="compositionally biased region" description="Basic and acidic residues" evidence="8">
    <location>
        <begin position="343"/>
        <end position="352"/>
    </location>
</feature>
<keyword evidence="7" id="KW-1015">Disulfide bond</keyword>
<evidence type="ECO:0000256" key="4">
    <source>
        <dbReference type="ARBA" id="ARBA00022692"/>
    </source>
</evidence>
<feature type="domain" description="Kazal-like" evidence="10">
    <location>
        <begin position="537"/>
        <end position="589"/>
    </location>
</feature>
<evidence type="ECO:0000256" key="3">
    <source>
        <dbReference type="ARBA" id="ARBA00022475"/>
    </source>
</evidence>
<dbReference type="PROSITE" id="PS51465">
    <property type="entry name" value="KAZAL_2"/>
    <property type="match status" value="1"/>
</dbReference>
<evidence type="ECO:0000256" key="2">
    <source>
        <dbReference type="ARBA" id="ARBA00009657"/>
    </source>
</evidence>
<gene>
    <name evidence="12" type="primary">LOC101852681</name>
</gene>
<evidence type="ECO:0000256" key="9">
    <source>
        <dbReference type="SAM" id="Phobius"/>
    </source>
</evidence>
<feature type="compositionally biased region" description="Polar residues" evidence="8">
    <location>
        <begin position="353"/>
        <end position="379"/>
    </location>
</feature>
<keyword evidence="3" id="KW-1003">Cell membrane</keyword>
<evidence type="ECO:0000313" key="11">
    <source>
        <dbReference type="Proteomes" id="UP000694888"/>
    </source>
</evidence>
<keyword evidence="6 9" id="KW-0472">Membrane</keyword>
<organism evidence="11 12">
    <name type="scientific">Aplysia californica</name>
    <name type="common">California sea hare</name>
    <dbReference type="NCBI Taxonomy" id="6500"/>
    <lineage>
        <taxon>Eukaryota</taxon>
        <taxon>Metazoa</taxon>
        <taxon>Spiralia</taxon>
        <taxon>Lophotrochozoa</taxon>
        <taxon>Mollusca</taxon>
        <taxon>Gastropoda</taxon>
        <taxon>Heterobranchia</taxon>
        <taxon>Euthyneura</taxon>
        <taxon>Tectipleura</taxon>
        <taxon>Aplysiida</taxon>
        <taxon>Aplysioidea</taxon>
        <taxon>Aplysiidae</taxon>
        <taxon>Aplysia</taxon>
    </lineage>
</organism>
<comment type="similarity">
    <text evidence="2">Belongs to the organo anion transporter (TC 2.A.60) family.</text>
</comment>
<dbReference type="Gene3D" id="1.20.1250.20">
    <property type="entry name" value="MFS general substrate transporter like domains"/>
    <property type="match status" value="1"/>
</dbReference>
<feature type="transmembrane region" description="Helical" evidence="9">
    <location>
        <begin position="315"/>
        <end position="337"/>
    </location>
</feature>
<sequence>MSSKASGNGELSKGHTLANGKGSPETQRGKHRRGEGDRWDAADTQRDQHRRGEVDIKDKEADTQSDKHRRGEGGREDMEADTECGFGCITPGYLQWCANIHSFTTFNSFGYMMMSTLGAYVGSQVTTLERQFDLNSKQTALILTSNKVIYICCVLLASYVGSRVHIPRVLGLGVMITGLSGIICSLPHFIFGADLEQTGGLGGGVVGGQLTMTNVTSQMTVPVGKYSRQLCAQYNISDDGCSTDSGSGRELSEARQRLAHTSMVIIVSGMMLHGLGRSPRFSYAVTYTDDNTARTSTGFNVDTHLNPKDSDWVGAWWLGFVLLGIVSMLASLPLFCFPRRLPKPEPGQKTEEQQPMNQGAQDSSIQHNSPSNGSPAINNNDDDVSVPEVYVLDQQSREREVESTGLQRWCWIIAVWRTARNVFFLPCLRLLGNPVYMLMNAGGVFIIFAVSGTAYSAKYLERVFDMPAYKANYTLSAIFLVSKCLGTFLGGYFSKRLKLSAYGAIKTTMAGFLLTLLANLAGLLFYCDQPTVHRAPGSEGEFCADYDCSCAEHDFLPICGSDGKTYFSPCRAQCHSYTDNTFANCSCIPGDGQAKPGMCDYGCDYFYPYVVFACLCAMVQTFTIMPKTFANCSCIPGDGQAKPGMCDYGCDYFYPYVVFACLCAMVQTFTIMPKVIVFIRVTASSTRLVYLFQLKVDPRAG</sequence>
<dbReference type="InterPro" id="IPR004156">
    <property type="entry name" value="OATP"/>
</dbReference>
<dbReference type="Pfam" id="PF07648">
    <property type="entry name" value="Kazal_2"/>
    <property type="match status" value="1"/>
</dbReference>
<dbReference type="PANTHER" id="PTHR11388">
    <property type="entry name" value="ORGANIC ANION TRANSPORTER"/>
    <property type="match status" value="1"/>
</dbReference>